<dbReference type="GO" id="GO:0031902">
    <property type="term" value="C:late endosome membrane"/>
    <property type="evidence" value="ECO:0007669"/>
    <property type="project" value="UniProtKB-SubCell"/>
</dbReference>
<evidence type="ECO:0000256" key="14">
    <source>
        <dbReference type="ARBA" id="ARBA00042194"/>
    </source>
</evidence>
<dbReference type="GO" id="GO:0005789">
    <property type="term" value="C:endoplasmic reticulum membrane"/>
    <property type="evidence" value="ECO:0007669"/>
    <property type="project" value="UniProtKB-SubCell"/>
</dbReference>
<dbReference type="InterPro" id="IPR051097">
    <property type="entry name" value="Synaptobrevin-like_transport"/>
</dbReference>
<keyword evidence="4 16" id="KW-0812">Transmembrane</keyword>
<dbReference type="Gene3D" id="1.20.5.110">
    <property type="match status" value="1"/>
</dbReference>
<gene>
    <name evidence="20" type="primary">20215855</name>
    <name evidence="19" type="ORF">HELRODRAFT_80799</name>
</gene>
<keyword evidence="7 16" id="KW-0472">Membrane</keyword>
<dbReference type="GO" id="GO:0000149">
    <property type="term" value="F:SNARE binding"/>
    <property type="evidence" value="ECO:0000318"/>
    <property type="project" value="GO_Central"/>
</dbReference>
<dbReference type="GO" id="GO:0030670">
    <property type="term" value="C:phagocytic vesicle membrane"/>
    <property type="evidence" value="ECO:0007669"/>
    <property type="project" value="UniProtKB-SubCell"/>
</dbReference>
<dbReference type="GO" id="GO:0005765">
    <property type="term" value="C:lysosomal membrane"/>
    <property type="evidence" value="ECO:0007669"/>
    <property type="project" value="UniProtKB-SubCell"/>
</dbReference>
<evidence type="ECO:0000256" key="3">
    <source>
        <dbReference type="ARBA" id="ARBA00022448"/>
    </source>
</evidence>
<evidence type="ECO:0000256" key="15">
    <source>
        <dbReference type="PROSITE-ProRule" id="PRU00290"/>
    </source>
</evidence>
<dbReference type="SUPFAM" id="SSF58038">
    <property type="entry name" value="SNARE fusion complex"/>
    <property type="match status" value="1"/>
</dbReference>
<feature type="domain" description="Longin" evidence="17">
    <location>
        <begin position="7"/>
        <end position="111"/>
    </location>
</feature>
<dbReference type="PROSITE" id="PS50859">
    <property type="entry name" value="LONGIN"/>
    <property type="match status" value="1"/>
</dbReference>
<dbReference type="Pfam" id="PF13774">
    <property type="entry name" value="Longin"/>
    <property type="match status" value="1"/>
</dbReference>
<dbReference type="PRINTS" id="PR00219">
    <property type="entry name" value="SYNAPTOBREVN"/>
</dbReference>
<dbReference type="SMART" id="SM01270">
    <property type="entry name" value="Longin"/>
    <property type="match status" value="1"/>
</dbReference>
<proteinExistence type="inferred from homology"/>
<dbReference type="PANTHER" id="PTHR21136:SF179">
    <property type="entry name" value="VESICLE ASSOCIATED MEMBRANE PROTEIN 7-RELATED"/>
    <property type="match status" value="1"/>
</dbReference>
<feature type="transmembrane region" description="Helical" evidence="16">
    <location>
        <begin position="182"/>
        <end position="207"/>
    </location>
</feature>
<dbReference type="FunFam" id="3.30.450.50:FF:000015">
    <property type="entry name" value="Synaptobrevin 2 isoform 1"/>
    <property type="match status" value="1"/>
</dbReference>
<feature type="domain" description="V-SNARE coiled-coil homology" evidence="18">
    <location>
        <begin position="118"/>
        <end position="174"/>
    </location>
</feature>
<reference evidence="21" key="1">
    <citation type="submission" date="2012-12" db="EMBL/GenBank/DDBJ databases">
        <authorList>
            <person name="Hellsten U."/>
            <person name="Grimwood J."/>
            <person name="Chapman J.A."/>
            <person name="Shapiro H."/>
            <person name="Aerts A."/>
            <person name="Otillar R.P."/>
            <person name="Terry A.Y."/>
            <person name="Boore J.L."/>
            <person name="Simakov O."/>
            <person name="Marletaz F."/>
            <person name="Cho S.-J."/>
            <person name="Edsinger-Gonzales E."/>
            <person name="Havlak P."/>
            <person name="Kuo D.-H."/>
            <person name="Larsson T."/>
            <person name="Lv J."/>
            <person name="Arendt D."/>
            <person name="Savage R."/>
            <person name="Osoegawa K."/>
            <person name="de Jong P."/>
            <person name="Lindberg D.R."/>
            <person name="Seaver E.C."/>
            <person name="Weisblat D.A."/>
            <person name="Putnam N.H."/>
            <person name="Grigoriev I.V."/>
            <person name="Rokhsar D.S."/>
        </authorList>
    </citation>
    <scope>NUCLEOTIDE SEQUENCE</scope>
</reference>
<keyword evidence="5" id="KW-0653">Protein transport</keyword>
<dbReference type="CTD" id="20215855"/>
<evidence type="ECO:0000313" key="20">
    <source>
        <dbReference type="EnsemblMetazoa" id="HelroP80799"/>
    </source>
</evidence>
<dbReference type="Proteomes" id="UP000015101">
    <property type="component" value="Unassembled WGS sequence"/>
</dbReference>
<dbReference type="InParanoid" id="T1G457"/>
<keyword evidence="6 16" id="KW-1133">Transmembrane helix</keyword>
<evidence type="ECO:0000256" key="2">
    <source>
        <dbReference type="ARBA" id="ARBA00008025"/>
    </source>
</evidence>
<sequence>MPIQYSLVSRGKTILAEQAMVPGNFSQVVPHVLSLIADSREPRKSFTHTDFMFHSLKEDEIIYLAIADKDFDESMAFRYLSEIQTKFYSRYSAFAYVAFAYAMNMEFSKVMLAKMKRYNAAMQDQLEDIKRIMARNVEEVDNRGEQLGLLMGRTEMLSNDTRAFQRSSRAGWWEMLRKNLKWIILILLTLLLVTYIVASAACGGPAWPKCVGPKSSNHNSTGRY</sequence>
<evidence type="ECO:0000256" key="8">
    <source>
        <dbReference type="ARBA" id="ARBA00037801"/>
    </source>
</evidence>
<dbReference type="HOGENOM" id="CLU_064620_1_1_1"/>
<dbReference type="eggNOG" id="KOG0859">
    <property type="taxonomic scope" value="Eukaryota"/>
</dbReference>
<protein>
    <recommendedName>
        <fullName evidence="13">Vesicle-associated membrane protein 7</fullName>
    </recommendedName>
    <alternativeName>
        <fullName evidence="14">Synaptobrevin-like protein 1</fullName>
    </alternativeName>
</protein>
<evidence type="ECO:0000256" key="4">
    <source>
        <dbReference type="ARBA" id="ARBA00022692"/>
    </source>
</evidence>
<evidence type="ECO:0000259" key="18">
    <source>
        <dbReference type="PROSITE" id="PS50892"/>
    </source>
</evidence>
<dbReference type="EnsemblMetazoa" id="HelroT80799">
    <property type="protein sequence ID" value="HelroP80799"/>
    <property type="gene ID" value="HelroG80799"/>
</dbReference>
<dbReference type="InterPro" id="IPR042855">
    <property type="entry name" value="V_SNARE_CC"/>
</dbReference>
<dbReference type="AlphaFoldDB" id="T1G457"/>
<evidence type="ECO:0000256" key="16">
    <source>
        <dbReference type="SAM" id="Phobius"/>
    </source>
</evidence>
<dbReference type="SUPFAM" id="SSF64356">
    <property type="entry name" value="SNARE-like"/>
    <property type="match status" value="1"/>
</dbReference>
<organism evidence="20 21">
    <name type="scientific">Helobdella robusta</name>
    <name type="common">Californian leech</name>
    <dbReference type="NCBI Taxonomy" id="6412"/>
    <lineage>
        <taxon>Eukaryota</taxon>
        <taxon>Metazoa</taxon>
        <taxon>Spiralia</taxon>
        <taxon>Lophotrochozoa</taxon>
        <taxon>Annelida</taxon>
        <taxon>Clitellata</taxon>
        <taxon>Hirudinea</taxon>
        <taxon>Rhynchobdellida</taxon>
        <taxon>Glossiphoniidae</taxon>
        <taxon>Helobdella</taxon>
    </lineage>
</organism>
<dbReference type="GO" id="GO:0015031">
    <property type="term" value="P:protein transport"/>
    <property type="evidence" value="ECO:0007669"/>
    <property type="project" value="UniProtKB-KW"/>
</dbReference>
<keyword evidence="15" id="KW-0175">Coiled coil</keyword>
<dbReference type="InterPro" id="IPR001388">
    <property type="entry name" value="Synaptobrevin-like"/>
</dbReference>
<feature type="transmembrane region" description="Helical" evidence="16">
    <location>
        <begin position="88"/>
        <end position="107"/>
    </location>
</feature>
<dbReference type="EMBL" id="AMQM01004820">
    <property type="status" value="NOT_ANNOTATED_CDS"/>
    <property type="molecule type" value="Genomic_DNA"/>
</dbReference>
<dbReference type="GO" id="GO:0006887">
    <property type="term" value="P:exocytosis"/>
    <property type="evidence" value="ECO:0000318"/>
    <property type="project" value="GO_Central"/>
</dbReference>
<dbReference type="PROSITE" id="PS50892">
    <property type="entry name" value="V_SNARE"/>
    <property type="match status" value="1"/>
</dbReference>
<dbReference type="OMA" id="HYENRIV"/>
<dbReference type="GO" id="GO:0006906">
    <property type="term" value="P:vesicle fusion"/>
    <property type="evidence" value="ECO:0000318"/>
    <property type="project" value="GO_Central"/>
</dbReference>
<comment type="similarity">
    <text evidence="2">Belongs to the synaptobrevin family.</text>
</comment>
<reference evidence="19 21" key="2">
    <citation type="journal article" date="2013" name="Nature">
        <title>Insights into bilaterian evolution from three spiralian genomes.</title>
        <authorList>
            <person name="Simakov O."/>
            <person name="Marletaz F."/>
            <person name="Cho S.J."/>
            <person name="Edsinger-Gonzales E."/>
            <person name="Havlak P."/>
            <person name="Hellsten U."/>
            <person name="Kuo D.H."/>
            <person name="Larsson T."/>
            <person name="Lv J."/>
            <person name="Arendt D."/>
            <person name="Savage R."/>
            <person name="Osoegawa K."/>
            <person name="de Jong P."/>
            <person name="Grimwood J."/>
            <person name="Chapman J.A."/>
            <person name="Shapiro H."/>
            <person name="Aerts A."/>
            <person name="Otillar R.P."/>
            <person name="Terry A.Y."/>
            <person name="Boore J.L."/>
            <person name="Grigoriev I.V."/>
            <person name="Lindberg D.R."/>
            <person name="Seaver E.C."/>
            <person name="Weisblat D.A."/>
            <person name="Putnam N.H."/>
            <person name="Rokhsar D.S."/>
        </authorList>
    </citation>
    <scope>NUCLEOTIDE SEQUENCE</scope>
</reference>
<evidence type="ECO:0000256" key="7">
    <source>
        <dbReference type="ARBA" id="ARBA00023136"/>
    </source>
</evidence>
<dbReference type="FunCoup" id="T1G457">
    <property type="interactions" value="953"/>
</dbReference>
<dbReference type="PANTHER" id="PTHR21136">
    <property type="entry name" value="SNARE PROTEINS"/>
    <property type="match status" value="1"/>
</dbReference>
<evidence type="ECO:0000256" key="10">
    <source>
        <dbReference type="ARBA" id="ARBA00037845"/>
    </source>
</evidence>
<dbReference type="EMBL" id="KB096676">
    <property type="protein sequence ID" value="ESO03229.1"/>
    <property type="molecule type" value="Genomic_DNA"/>
</dbReference>
<name>T1G457_HELRO</name>
<evidence type="ECO:0000256" key="5">
    <source>
        <dbReference type="ARBA" id="ARBA00022927"/>
    </source>
</evidence>
<evidence type="ECO:0000313" key="21">
    <source>
        <dbReference type="Proteomes" id="UP000015101"/>
    </source>
</evidence>
<dbReference type="GO" id="GO:0030658">
    <property type="term" value="C:transport vesicle membrane"/>
    <property type="evidence" value="ECO:0007669"/>
    <property type="project" value="UniProtKB-SubCell"/>
</dbReference>
<dbReference type="GO" id="GO:0031201">
    <property type="term" value="C:SNARE complex"/>
    <property type="evidence" value="ECO:0000318"/>
    <property type="project" value="GO_Central"/>
</dbReference>
<reference evidence="20" key="3">
    <citation type="submission" date="2015-06" db="UniProtKB">
        <authorList>
            <consortium name="EnsemblMetazoa"/>
        </authorList>
    </citation>
    <scope>IDENTIFICATION</scope>
</reference>
<evidence type="ECO:0000256" key="12">
    <source>
        <dbReference type="ARBA" id="ARBA00037875"/>
    </source>
</evidence>
<dbReference type="Gene3D" id="3.30.450.50">
    <property type="entry name" value="Longin domain"/>
    <property type="match status" value="1"/>
</dbReference>
<evidence type="ECO:0000256" key="6">
    <source>
        <dbReference type="ARBA" id="ARBA00022989"/>
    </source>
</evidence>
<accession>T1G457</accession>
<dbReference type="KEGG" id="hro:HELRODRAFT_80799"/>
<dbReference type="RefSeq" id="XP_009018922.1">
    <property type="nucleotide sequence ID" value="XM_009020674.1"/>
</dbReference>
<dbReference type="InterPro" id="IPR010908">
    <property type="entry name" value="Longin_dom"/>
</dbReference>
<keyword evidence="21" id="KW-1185">Reference proteome</keyword>
<dbReference type="OrthoDB" id="248747at2759"/>
<comment type="subcellular location">
    <subcellularLocation>
        <location evidence="12">Cytoplasmic vesicle</location>
        <location evidence="12">Phagosome membrane</location>
        <topology evidence="12">Single-pass type IV membrane protein</topology>
    </subcellularLocation>
    <subcellularLocation>
        <location evidence="9">Cytoplasmic vesicle</location>
        <location evidence="9">Secretory vesicle membrane</location>
        <topology evidence="9">Single-pass type IV membrane protein</topology>
    </subcellularLocation>
    <subcellularLocation>
        <location evidence="1">Endoplasmic reticulum membrane</location>
        <topology evidence="1">Single-pass type IV membrane protein</topology>
    </subcellularLocation>
    <subcellularLocation>
        <location evidence="8">Golgi apparatus</location>
        <location evidence="8">trans-Golgi network membrane</location>
        <topology evidence="8">Single-pass type IV membrane protein</topology>
    </subcellularLocation>
    <subcellularLocation>
        <location evidence="10">Late endosome membrane</location>
        <topology evidence="10">Single-pass type IV membrane protein</topology>
    </subcellularLocation>
    <subcellularLocation>
        <location evidence="11">Lysosome membrane</location>
        <topology evidence="11">Single-pass type IV membrane protein</topology>
    </subcellularLocation>
</comment>
<keyword evidence="3" id="KW-0813">Transport</keyword>
<dbReference type="InterPro" id="IPR011012">
    <property type="entry name" value="Longin-like_dom_sf"/>
</dbReference>
<evidence type="ECO:0000256" key="11">
    <source>
        <dbReference type="ARBA" id="ARBA00037863"/>
    </source>
</evidence>
<dbReference type="STRING" id="6412.T1G457"/>
<evidence type="ECO:0000256" key="1">
    <source>
        <dbReference type="ARBA" id="ARBA00004163"/>
    </source>
</evidence>
<dbReference type="GO" id="GO:0005794">
    <property type="term" value="C:Golgi apparatus"/>
    <property type="evidence" value="ECO:0007669"/>
    <property type="project" value="UniProtKB-SubCell"/>
</dbReference>
<dbReference type="GeneID" id="20215855"/>
<dbReference type="Pfam" id="PF00957">
    <property type="entry name" value="Synaptobrevin"/>
    <property type="match status" value="1"/>
</dbReference>
<dbReference type="GO" id="GO:0005484">
    <property type="term" value="F:SNAP receptor activity"/>
    <property type="evidence" value="ECO:0000318"/>
    <property type="project" value="GO_Central"/>
</dbReference>
<dbReference type="CDD" id="cd14824">
    <property type="entry name" value="Longin"/>
    <property type="match status" value="1"/>
</dbReference>
<evidence type="ECO:0000256" key="9">
    <source>
        <dbReference type="ARBA" id="ARBA00037803"/>
    </source>
</evidence>
<evidence type="ECO:0000256" key="13">
    <source>
        <dbReference type="ARBA" id="ARBA00039269"/>
    </source>
</evidence>
<evidence type="ECO:0000313" key="19">
    <source>
        <dbReference type="EMBL" id="ESO03229.1"/>
    </source>
</evidence>
<evidence type="ECO:0000259" key="17">
    <source>
        <dbReference type="PROSITE" id="PS50859"/>
    </source>
</evidence>